<name>A0A8J2SH74_9STRA</name>
<dbReference type="EMBL" id="CAKKNE010000002">
    <property type="protein sequence ID" value="CAH0367857.1"/>
    <property type="molecule type" value="Genomic_DNA"/>
</dbReference>
<feature type="non-terminal residue" evidence="1">
    <location>
        <position position="1"/>
    </location>
</feature>
<accession>A0A8J2SH74</accession>
<comment type="caution">
    <text evidence="1">The sequence shown here is derived from an EMBL/GenBank/DDBJ whole genome shotgun (WGS) entry which is preliminary data.</text>
</comment>
<evidence type="ECO:0000313" key="2">
    <source>
        <dbReference type="Proteomes" id="UP000789595"/>
    </source>
</evidence>
<sequence length="427" mass="46712">GDKRGGERSDRRLVDVVLHEERLLVGRLRARDVLALGGLAVGLGPREELLLRRVDVARLALPGLDAGRLERARVREGEARLRLARHLVDLVEVDGGVLLGDAAREESHAGHGAGHAALERADRELRDLGRVALVGGVDAGHDHGGLEERALEHDAVLLDLLVDGGQDLLLDLHGRLDVVDAVDHDLGLDDGHEAGLLADARVAREVLGRDLDREVRRAVVRDVDLERRAPLGEARALGVVLLAALQEAVEARAPVLAGARAHERSQAHVDLDARDDVRGLEHVHEGLAGGVVLEERLLVEDRAGDVLVDARRREEQVAPRLAVRLRVLEADGLEALANRARRLVAGQEALAGQDHGIGGLDELVRVLFQAHLRRRGARGRALLRRERLRRHERRRRRAEGQGEDGGLHRGQWILASEAKTWTQQANL</sequence>
<keyword evidence="2" id="KW-1185">Reference proteome</keyword>
<gene>
    <name evidence="1" type="ORF">PECAL_2P08960</name>
</gene>
<reference evidence="1" key="1">
    <citation type="submission" date="2021-11" db="EMBL/GenBank/DDBJ databases">
        <authorList>
            <consortium name="Genoscope - CEA"/>
            <person name="William W."/>
        </authorList>
    </citation>
    <scope>NUCLEOTIDE SEQUENCE</scope>
</reference>
<evidence type="ECO:0000313" key="1">
    <source>
        <dbReference type="EMBL" id="CAH0367857.1"/>
    </source>
</evidence>
<feature type="non-terminal residue" evidence="1">
    <location>
        <position position="427"/>
    </location>
</feature>
<protein>
    <submittedName>
        <fullName evidence="1">Uncharacterized protein</fullName>
    </submittedName>
</protein>
<organism evidence="1 2">
    <name type="scientific">Pelagomonas calceolata</name>
    <dbReference type="NCBI Taxonomy" id="35677"/>
    <lineage>
        <taxon>Eukaryota</taxon>
        <taxon>Sar</taxon>
        <taxon>Stramenopiles</taxon>
        <taxon>Ochrophyta</taxon>
        <taxon>Pelagophyceae</taxon>
        <taxon>Pelagomonadales</taxon>
        <taxon>Pelagomonadaceae</taxon>
        <taxon>Pelagomonas</taxon>
    </lineage>
</organism>
<dbReference type="Proteomes" id="UP000789595">
    <property type="component" value="Unassembled WGS sequence"/>
</dbReference>
<dbReference type="AlphaFoldDB" id="A0A8J2SH74"/>
<proteinExistence type="predicted"/>